<evidence type="ECO:0000313" key="9">
    <source>
        <dbReference type="Proteomes" id="UP000265768"/>
    </source>
</evidence>
<evidence type="ECO:0000256" key="7">
    <source>
        <dbReference type="SAM" id="SignalP"/>
    </source>
</evidence>
<protein>
    <recommendedName>
        <fullName evidence="10">Streptogrisin B</fullName>
    </recommendedName>
</protein>
<keyword evidence="3" id="KW-0378">Hydrolase</keyword>
<keyword evidence="5 6" id="KW-1015">Disulfide bond</keyword>
<evidence type="ECO:0000256" key="6">
    <source>
        <dbReference type="PIRSR" id="PIRSR001134-2"/>
    </source>
</evidence>
<dbReference type="PIRSF" id="PIRSF001134">
    <property type="entry name" value="Streptogrisin"/>
    <property type="match status" value="1"/>
</dbReference>
<organism evidence="8 9">
    <name type="scientific">Bailinhaonella thermotolerans</name>
    <dbReference type="NCBI Taxonomy" id="1070861"/>
    <lineage>
        <taxon>Bacteria</taxon>
        <taxon>Bacillati</taxon>
        <taxon>Actinomycetota</taxon>
        <taxon>Actinomycetes</taxon>
        <taxon>Streptosporangiales</taxon>
        <taxon>Streptosporangiaceae</taxon>
        <taxon>Bailinhaonella</taxon>
    </lineage>
</organism>
<dbReference type="InterPro" id="IPR001316">
    <property type="entry name" value="Pept_S1A_streptogrisin"/>
</dbReference>
<dbReference type="SUPFAM" id="SSF50494">
    <property type="entry name" value="Trypsin-like serine proteases"/>
    <property type="match status" value="1"/>
</dbReference>
<feature type="signal peptide" evidence="7">
    <location>
        <begin position="1"/>
        <end position="24"/>
    </location>
</feature>
<dbReference type="PRINTS" id="PR00861">
    <property type="entry name" value="ALYTICPTASE"/>
</dbReference>
<reference evidence="8 9" key="1">
    <citation type="submission" date="2018-09" db="EMBL/GenBank/DDBJ databases">
        <title>YIM 75507 draft genome.</title>
        <authorList>
            <person name="Tang S."/>
            <person name="Feng Y."/>
        </authorList>
    </citation>
    <scope>NUCLEOTIDE SEQUENCE [LARGE SCALE GENOMIC DNA]</scope>
    <source>
        <strain evidence="8 9">YIM 75507</strain>
    </source>
</reference>
<proteinExistence type="inferred from homology"/>
<sequence>MIRGILAIAALLGAAILLAPAAVAAPHAPAAAAPSAPGGPPAPGAAAVYDVRGGDTYYIGSSARCVVGFAVSGGYVTASPCGRAGDATSGYNRVAQGVFRASSWPGDGGAHVAVNSSWVPRGVVNRHDGSLAAVRGAAPAPVGASACKSGSTTGWHCGTIQSRGAVVTFPDGTTLRNLIRTTICAEPGELGAPLVSGGQAQGVLIHWTGNCATGGVSYYIPIGSILSRYGLTLTTS</sequence>
<dbReference type="Proteomes" id="UP000265768">
    <property type="component" value="Unassembled WGS sequence"/>
</dbReference>
<dbReference type="InterPro" id="IPR043504">
    <property type="entry name" value="Peptidase_S1_PA_chymotrypsin"/>
</dbReference>
<evidence type="ECO:0000256" key="3">
    <source>
        <dbReference type="ARBA" id="ARBA00022801"/>
    </source>
</evidence>
<dbReference type="EMBL" id="QZEY01000002">
    <property type="protein sequence ID" value="RJL34508.1"/>
    <property type="molecule type" value="Genomic_DNA"/>
</dbReference>
<evidence type="ECO:0000256" key="2">
    <source>
        <dbReference type="ARBA" id="ARBA00022670"/>
    </source>
</evidence>
<feature type="chain" id="PRO_5017296149" description="Streptogrisin B" evidence="7">
    <location>
        <begin position="25"/>
        <end position="236"/>
    </location>
</feature>
<feature type="disulfide bond" evidence="6">
    <location>
        <begin position="147"/>
        <end position="157"/>
    </location>
</feature>
<dbReference type="GO" id="GO:0006508">
    <property type="term" value="P:proteolysis"/>
    <property type="evidence" value="ECO:0007669"/>
    <property type="project" value="UniProtKB-KW"/>
</dbReference>
<dbReference type="AlphaFoldDB" id="A0A3A4B2U5"/>
<comment type="similarity">
    <text evidence="1">Belongs to the peptidase S1 family.</text>
</comment>
<keyword evidence="2" id="KW-0645">Protease</keyword>
<evidence type="ECO:0000313" key="8">
    <source>
        <dbReference type="EMBL" id="RJL34508.1"/>
    </source>
</evidence>
<dbReference type="Gene3D" id="2.40.10.10">
    <property type="entry name" value="Trypsin-like serine proteases"/>
    <property type="match status" value="2"/>
</dbReference>
<feature type="disulfide bond" evidence="6">
    <location>
        <begin position="184"/>
        <end position="211"/>
    </location>
</feature>
<dbReference type="InterPro" id="IPR009003">
    <property type="entry name" value="Peptidase_S1_PA"/>
</dbReference>
<dbReference type="GO" id="GO:0004252">
    <property type="term" value="F:serine-type endopeptidase activity"/>
    <property type="evidence" value="ECO:0007669"/>
    <property type="project" value="InterPro"/>
</dbReference>
<evidence type="ECO:0000256" key="4">
    <source>
        <dbReference type="ARBA" id="ARBA00022825"/>
    </source>
</evidence>
<dbReference type="CDD" id="cd21112">
    <property type="entry name" value="alphaLP-like"/>
    <property type="match status" value="1"/>
</dbReference>
<evidence type="ECO:0000256" key="5">
    <source>
        <dbReference type="ARBA" id="ARBA00023157"/>
    </source>
</evidence>
<dbReference type="OrthoDB" id="8781117at2"/>
<feature type="disulfide bond" evidence="6">
    <location>
        <begin position="65"/>
        <end position="81"/>
    </location>
</feature>
<evidence type="ECO:0000256" key="1">
    <source>
        <dbReference type="ARBA" id="ARBA00007664"/>
    </source>
</evidence>
<name>A0A3A4B2U5_9ACTN</name>
<comment type="caution">
    <text evidence="8">The sequence shown here is derived from an EMBL/GenBank/DDBJ whole genome shotgun (WGS) entry which is preliminary data.</text>
</comment>
<dbReference type="RefSeq" id="WP_119925811.1">
    <property type="nucleotide sequence ID" value="NZ_QZEY01000002.1"/>
</dbReference>
<keyword evidence="7" id="KW-0732">Signal</keyword>
<keyword evidence="9" id="KW-1185">Reference proteome</keyword>
<keyword evidence="4" id="KW-0720">Serine protease</keyword>
<gene>
    <name evidence="8" type="ORF">D5H75_08850</name>
</gene>
<accession>A0A3A4B2U5</accession>
<evidence type="ECO:0008006" key="10">
    <source>
        <dbReference type="Google" id="ProtNLM"/>
    </source>
</evidence>